<dbReference type="PANTHER" id="PTHR47917">
    <property type="match status" value="1"/>
</dbReference>
<evidence type="ECO:0000313" key="2">
    <source>
        <dbReference type="EMBL" id="OGY57926.1"/>
    </source>
</evidence>
<reference evidence="2 3" key="1">
    <citation type="journal article" date="2016" name="Nat. Commun.">
        <title>Thousands of microbial genomes shed light on interconnected biogeochemical processes in an aquifer system.</title>
        <authorList>
            <person name="Anantharaman K."/>
            <person name="Brown C.T."/>
            <person name="Hug L.A."/>
            <person name="Sharon I."/>
            <person name="Castelle C.J."/>
            <person name="Probst A.J."/>
            <person name="Thomas B.C."/>
            <person name="Singh A."/>
            <person name="Wilkins M.J."/>
            <person name="Karaoz U."/>
            <person name="Brodie E.L."/>
            <person name="Williams K.H."/>
            <person name="Hubbard S.S."/>
            <person name="Banfield J.F."/>
        </authorList>
    </citation>
    <scope>NUCLEOTIDE SEQUENCE [LARGE SCALE GENOMIC DNA]</scope>
</reference>
<proteinExistence type="predicted"/>
<dbReference type="GO" id="GO:0052618">
    <property type="term" value="F:coenzyme F420-0:L-glutamate ligase activity"/>
    <property type="evidence" value="ECO:0007669"/>
    <property type="project" value="TreeGrafter"/>
</dbReference>
<dbReference type="Pfam" id="PF01996">
    <property type="entry name" value="F420_ligase"/>
    <property type="match status" value="1"/>
</dbReference>
<comment type="caution">
    <text evidence="2">The sequence shown here is derived from an EMBL/GenBank/DDBJ whole genome shotgun (WGS) entry which is preliminary data.</text>
</comment>
<dbReference type="EMBL" id="MHIU01000014">
    <property type="protein sequence ID" value="OGY57926.1"/>
    <property type="molecule type" value="Genomic_DNA"/>
</dbReference>
<sequence length="215" mass="24002">MTRYIKNLPERSVIVVTSKIVSLSERRTAVIENVNTKLKLMRKESELVIPTRYAWLTVKDGMAMSSAGIDESNANGKLILLPKNSFKTAHFLRKELQKKYGVKELGVIVTDSRSTPLRAAAMGAAIGYAGFRGLKDYRGKLDIFGRKFKFSRVNVADSLAIAAVLVMGEGNEQQPLAVIQKASIEFCDKVHPRELRINAADDMYRPLFSRLPKSI</sequence>
<organism evidence="2 3">
    <name type="scientific">Candidatus Colwellbacteria bacterium RIFCSPHIGHO2_02_FULL_43_15</name>
    <dbReference type="NCBI Taxonomy" id="1797686"/>
    <lineage>
        <taxon>Bacteria</taxon>
        <taxon>Candidatus Colwelliibacteriota</taxon>
    </lineage>
</organism>
<dbReference type="Proteomes" id="UP000178651">
    <property type="component" value="Unassembled WGS sequence"/>
</dbReference>
<dbReference type="SUPFAM" id="SSF144010">
    <property type="entry name" value="CofE-like"/>
    <property type="match status" value="1"/>
</dbReference>
<protein>
    <recommendedName>
        <fullName evidence="1">Coenzyme F420:L-glutamate ligase-like domain-containing protein</fullName>
    </recommendedName>
</protein>
<accession>A0A1G1Z1N8</accession>
<evidence type="ECO:0000313" key="3">
    <source>
        <dbReference type="Proteomes" id="UP000178651"/>
    </source>
</evidence>
<dbReference type="Gene3D" id="3.30.1330.100">
    <property type="entry name" value="CofE-like"/>
    <property type="match status" value="2"/>
</dbReference>
<dbReference type="AlphaFoldDB" id="A0A1G1Z1N8"/>
<feature type="domain" description="Coenzyme F420:L-glutamate ligase-like" evidence="1">
    <location>
        <begin position="8"/>
        <end position="180"/>
    </location>
</feature>
<gene>
    <name evidence="2" type="ORF">A3D47_00755</name>
</gene>
<name>A0A1G1Z1N8_9BACT</name>
<dbReference type="PANTHER" id="PTHR47917:SF1">
    <property type="entry name" value="COENZYME F420:L-GLUTAMATE LIGASE"/>
    <property type="match status" value="1"/>
</dbReference>
<evidence type="ECO:0000259" key="1">
    <source>
        <dbReference type="Pfam" id="PF01996"/>
    </source>
</evidence>
<dbReference type="InterPro" id="IPR002847">
    <property type="entry name" value="F420-0_gamma-glut_ligase-dom"/>
</dbReference>